<dbReference type="EMBL" id="CP032452">
    <property type="protein sequence ID" value="QEZ68305.1"/>
    <property type="molecule type" value="Genomic_DNA"/>
</dbReference>
<dbReference type="InterPro" id="IPR003786">
    <property type="entry name" value="FdhD"/>
</dbReference>
<dbReference type="EMBL" id="JABAFD010000003">
    <property type="protein sequence ID" value="NME09313.1"/>
    <property type="molecule type" value="Genomic_DNA"/>
</dbReference>
<organism evidence="5 6">
    <name type="scientific">Paraclostridium bifermentans</name>
    <name type="common">Clostridium bifermentans</name>
    <dbReference type="NCBI Taxonomy" id="1490"/>
    <lineage>
        <taxon>Bacteria</taxon>
        <taxon>Bacillati</taxon>
        <taxon>Bacillota</taxon>
        <taxon>Clostridia</taxon>
        <taxon>Peptostreptococcales</taxon>
        <taxon>Peptostreptococcaceae</taxon>
        <taxon>Paraclostridium</taxon>
    </lineage>
</organism>
<dbReference type="Pfam" id="PF02634">
    <property type="entry name" value="FdhD-NarQ"/>
    <property type="match status" value="1"/>
</dbReference>
<dbReference type="NCBIfam" id="TIGR00129">
    <property type="entry name" value="fdhD_narQ"/>
    <property type="match status" value="1"/>
</dbReference>
<dbReference type="PANTHER" id="PTHR30592:SF1">
    <property type="entry name" value="SULFUR CARRIER PROTEIN FDHD"/>
    <property type="match status" value="1"/>
</dbReference>
<dbReference type="GO" id="GO:0016783">
    <property type="term" value="F:sulfurtransferase activity"/>
    <property type="evidence" value="ECO:0007669"/>
    <property type="project" value="InterPro"/>
</dbReference>
<feature type="active site" description="Cysteine persulfide intermediate" evidence="3">
    <location>
        <position position="105"/>
    </location>
</feature>
<dbReference type="Gene3D" id="3.40.140.10">
    <property type="entry name" value="Cytidine Deaminase, domain 2"/>
    <property type="match status" value="1"/>
</dbReference>
<gene>
    <name evidence="3 5" type="primary">fdhD</name>
    <name evidence="5" type="ORF">D4A35_04870</name>
    <name evidence="4" type="ORF">HF875_07250</name>
</gene>
<comment type="function">
    <text evidence="3">Required for formate dehydrogenase (FDH) activity. Acts as a sulfur carrier protein that transfers sulfur from IscS to the molybdenum cofactor prior to its insertion into FDH.</text>
</comment>
<dbReference type="GO" id="GO:0097163">
    <property type="term" value="F:sulfur carrier activity"/>
    <property type="evidence" value="ECO:0007669"/>
    <property type="project" value="UniProtKB-UniRule"/>
</dbReference>
<feature type="binding site" evidence="3">
    <location>
        <begin position="243"/>
        <end position="248"/>
    </location>
    <ligand>
        <name>Mo-bis(molybdopterin guanine dinucleotide)</name>
        <dbReference type="ChEBI" id="CHEBI:60539"/>
    </ligand>
</feature>
<dbReference type="GO" id="GO:0006777">
    <property type="term" value="P:Mo-molybdopterin cofactor biosynthetic process"/>
    <property type="evidence" value="ECO:0007669"/>
    <property type="project" value="UniProtKB-UniRule"/>
</dbReference>
<keyword evidence="2 3" id="KW-0501">Molybdenum cofactor biosynthesis</keyword>
<name>A0A5P3XDM9_PARBF</name>
<dbReference type="RefSeq" id="WP_035113953.1">
    <property type="nucleotide sequence ID" value="NZ_CP032452.1"/>
</dbReference>
<keyword evidence="1 3" id="KW-0963">Cytoplasm</keyword>
<evidence type="ECO:0000256" key="1">
    <source>
        <dbReference type="ARBA" id="ARBA00022490"/>
    </source>
</evidence>
<evidence type="ECO:0000313" key="5">
    <source>
        <dbReference type="EMBL" id="QEZ68305.1"/>
    </source>
</evidence>
<keyword evidence="5" id="KW-0808">Transferase</keyword>
<comment type="subcellular location">
    <subcellularLocation>
        <location evidence="3">Cytoplasm</location>
    </subcellularLocation>
</comment>
<dbReference type="Gene3D" id="3.10.20.10">
    <property type="match status" value="1"/>
</dbReference>
<dbReference type="GO" id="GO:0005737">
    <property type="term" value="C:cytoplasm"/>
    <property type="evidence" value="ECO:0007669"/>
    <property type="project" value="UniProtKB-SubCell"/>
</dbReference>
<dbReference type="PANTHER" id="PTHR30592">
    <property type="entry name" value="FORMATE DEHYDROGENASE"/>
    <property type="match status" value="1"/>
</dbReference>
<dbReference type="InterPro" id="IPR016193">
    <property type="entry name" value="Cytidine_deaminase-like"/>
</dbReference>
<protein>
    <recommendedName>
        <fullName evidence="3">Sulfur carrier protein FdhD</fullName>
    </recommendedName>
</protein>
<dbReference type="Proteomes" id="UP000573963">
    <property type="component" value="Unassembled WGS sequence"/>
</dbReference>
<accession>A0A5P3XDM9</accession>
<evidence type="ECO:0000313" key="6">
    <source>
        <dbReference type="Proteomes" id="UP000326961"/>
    </source>
</evidence>
<dbReference type="PIRSF" id="PIRSF015626">
    <property type="entry name" value="FdhD"/>
    <property type="match status" value="1"/>
</dbReference>
<reference evidence="5 6" key="1">
    <citation type="submission" date="2018-09" db="EMBL/GenBank/DDBJ databases">
        <title>A clostridial neurotoxin that targets Anopheles mosquitoes.</title>
        <authorList>
            <person name="Contreras E."/>
            <person name="Masuyer G."/>
            <person name="Qureshi N."/>
            <person name="Chawla S."/>
            <person name="Lim H.L."/>
            <person name="Chen J."/>
            <person name="Stenmark P."/>
            <person name="Gill S."/>
        </authorList>
    </citation>
    <scope>NUCLEOTIDE SEQUENCE [LARGE SCALE GENOMIC DNA]</scope>
    <source>
        <strain evidence="5 6">Cbm</strain>
    </source>
</reference>
<comment type="similarity">
    <text evidence="3">Belongs to the FdhD family.</text>
</comment>
<dbReference type="Proteomes" id="UP000326961">
    <property type="component" value="Chromosome"/>
</dbReference>
<proteinExistence type="inferred from homology"/>
<evidence type="ECO:0000256" key="2">
    <source>
        <dbReference type="ARBA" id="ARBA00023150"/>
    </source>
</evidence>
<dbReference type="AlphaFoldDB" id="A0A5P3XDM9"/>
<dbReference type="SUPFAM" id="SSF53927">
    <property type="entry name" value="Cytidine deaminase-like"/>
    <property type="match status" value="1"/>
</dbReference>
<dbReference type="HAMAP" id="MF_00187">
    <property type="entry name" value="FdhD"/>
    <property type="match status" value="1"/>
</dbReference>
<evidence type="ECO:0000313" key="4">
    <source>
        <dbReference type="EMBL" id="NME09313.1"/>
    </source>
</evidence>
<sequence>MDVTKKYIIKKYQNEEVDEVEDLVVCEYPLTIFLNDQEFITLLCSPKSLKNLSIGFLYSEGIIKSASDIDSINIDEKMGYAYIKIGNVSKFAKQLYGKRVITTGCGKGSIFYNALDSLKCKQFKNNLDIDYKKLLDIMKLFNKKSELFLETGGVHSVGLIDGDDILYFEEDIGRHNALDKIIGNCLIDNVNIEDKAIITSGRITSEIVLKCAKLGIGCIISRSAPTNLAIDTGKKLNIEIIGFARGNKLNVYNKNN</sequence>
<evidence type="ECO:0000256" key="3">
    <source>
        <dbReference type="HAMAP-Rule" id="MF_00187"/>
    </source>
</evidence>
<reference evidence="4 7" key="2">
    <citation type="submission" date="2020-04" db="EMBL/GenBank/DDBJ databases">
        <authorList>
            <person name="Hitch T.C.A."/>
            <person name="Wylensek D."/>
            <person name="Clavel T."/>
        </authorList>
    </citation>
    <scope>NUCLEOTIDE SEQUENCE [LARGE SCALE GENOMIC DNA]</scope>
    <source>
        <strain evidence="4 7">Med78_4-601-WT-2</strain>
    </source>
</reference>
<evidence type="ECO:0000313" key="7">
    <source>
        <dbReference type="Proteomes" id="UP000573963"/>
    </source>
</evidence>